<keyword evidence="3" id="KW-0804">Transcription</keyword>
<dbReference type="InterPro" id="IPR011989">
    <property type="entry name" value="ARM-like"/>
</dbReference>
<gene>
    <name evidence="9" type="primary">LOC115624509</name>
</gene>
<dbReference type="InterPro" id="IPR052406">
    <property type="entry name" value="Chromatin_Remodeling_Comp"/>
</dbReference>
<dbReference type="InterPro" id="IPR016024">
    <property type="entry name" value="ARM-type_fold"/>
</dbReference>
<reference evidence="9" key="1">
    <citation type="submission" date="2025-08" db="UniProtKB">
        <authorList>
            <consortium name="RefSeq"/>
        </authorList>
    </citation>
    <scope>IDENTIFICATION</scope>
    <source>
        <strain evidence="9">11010-0011.00</strain>
        <tissue evidence="9">Whole body</tissue>
    </source>
</reference>
<dbReference type="GO" id="GO:0006355">
    <property type="term" value="P:regulation of DNA-templated transcription"/>
    <property type="evidence" value="ECO:0007669"/>
    <property type="project" value="InterPro"/>
</dbReference>
<evidence type="ECO:0000256" key="1">
    <source>
        <dbReference type="ARBA" id="ARBA00022853"/>
    </source>
</evidence>
<dbReference type="Proteomes" id="UP000504634">
    <property type="component" value="Unplaced"/>
</dbReference>
<dbReference type="Gene3D" id="1.10.10.10">
    <property type="entry name" value="Winged helix-like DNA-binding domain superfamily/Winged helix DNA-binding domain"/>
    <property type="match status" value="1"/>
</dbReference>
<dbReference type="GeneID" id="115624509"/>
<feature type="region of interest" description="Disordered" evidence="5">
    <location>
        <begin position="1130"/>
        <end position="1151"/>
    </location>
</feature>
<feature type="compositionally biased region" description="Low complexity" evidence="5">
    <location>
        <begin position="1025"/>
        <end position="1042"/>
    </location>
</feature>
<protein>
    <submittedName>
        <fullName evidence="9">AT-rich interactive domain-containing protein 2</fullName>
    </submittedName>
</protein>
<keyword evidence="1" id="KW-0156">Chromatin regulator</keyword>
<feature type="region of interest" description="Disordered" evidence="5">
    <location>
        <begin position="1490"/>
        <end position="1515"/>
    </location>
</feature>
<dbReference type="PROSITE" id="PS51011">
    <property type="entry name" value="ARID"/>
    <property type="match status" value="1"/>
</dbReference>
<evidence type="ECO:0000256" key="5">
    <source>
        <dbReference type="SAM" id="MobiDB-lite"/>
    </source>
</evidence>
<feature type="compositionally biased region" description="Low complexity" evidence="5">
    <location>
        <begin position="808"/>
        <end position="830"/>
    </location>
</feature>
<dbReference type="Gene3D" id="1.25.10.10">
    <property type="entry name" value="Leucine-rich Repeat Variant"/>
    <property type="match status" value="1"/>
</dbReference>
<feature type="region of interest" description="Disordered" evidence="5">
    <location>
        <begin position="15"/>
        <end position="51"/>
    </location>
</feature>
<feature type="domain" description="RFX-type winged-helix" evidence="7">
    <location>
        <begin position="673"/>
        <end position="757"/>
    </location>
</feature>
<dbReference type="OrthoDB" id="338531at2759"/>
<evidence type="ECO:0000256" key="2">
    <source>
        <dbReference type="ARBA" id="ARBA00023015"/>
    </source>
</evidence>
<keyword evidence="8" id="KW-1185">Reference proteome</keyword>
<dbReference type="SMART" id="SM01014">
    <property type="entry name" value="ARID"/>
    <property type="match status" value="1"/>
</dbReference>
<accession>A0A6J2TE80</accession>
<evidence type="ECO:0000313" key="8">
    <source>
        <dbReference type="Proteomes" id="UP000504634"/>
    </source>
</evidence>
<sequence>MASIDSVRMLLQSLPAQQTENASQSGVTTPLRTKNPQQPIISTEKPERGNKQMQSLKADDFWRDLHQFHERRGTPLTQAAKISGQHVDLFRLYNEVTERGGFNKVNLRDEWDEVYSSLETLRERCVNGTAGIKHIYRRYLDKYERLNFFGEDPDKMEALEAAIENAELGGSSRSRSRALAGGSGLSSIFGTQHSMLTAVPMAYNQRQHNINLERRRHHKLSSDLHKHSNYEKLMLSLLSPLPNEQDFAINVCTLMTNEAKHTLRLPECPKLLDALLAHLGVYADYTIRKLFQHGYQHVRRHSQFSFWRDLLHDKPQILELYTDEQAWRDNGLIGKDDEMGTVSDEAARNALLEGCDDLDFLNLGRSDGTGDYMGQRVLQIAQIVRSLSFHEENLTVLSKNRTLWRYLVMGANVRWSNIHTQALETAGNLAQEFELLDPTTDELSRNLLATICEGVDSADRNVIINCLEILYKLCAKEGNGAHINRCLSLDFYQRAMQLLSLSDVMLLIFTLEAIYALTSLGARACSMLMQVNGIVEQLVALLTVEAQSYGPEGCILMRVVEIVPGNMLPMVAQNIANMQQSTVQPVPVVLPKPVALPPPQMPAQTQVVSQIAVEQQPPAPIPALPVPTLPQVQIPPAPIASPLPAVVVPSAPSVLPAPPSAPQSCTHDDEQYALAWLGATYERTAAIGPETRVEQQELYRIYLAHCQKAGKLSVVNHIQFPRLVRLIFNQTVGPVIVRLFDGTELAGTHYVGIKRRAQALPMNQQQQPKPAPPVVVQMPSLAIEKKDLPEKFDSSNIRPEPAVSQLSAAVEPAAEETPAPTPIPAVAATTQQPSSSLIKSLLANKVTERQQKQKALVTQVQSTQPPSLVATTAAGGAAVSSAQPIKVTSTAISAFVNNPLMQHTPVKVGQTTIKPLHPQMSLDKKSPLVTDSAPPPLAPLSGANVVTKDASGRTVIIAAGKRKLTIDDSATDQVKRLALENTTPAAAKDEPQVTPSKNAANLYADLAASILEDEDLDDVPPLTSTALPTQDPATQPQQQQQQLQLIPAKVHNSNMTTPAQRQLVFPSSGGPPQLKLATTATIKTDQGLQTVPVILQPKSMDNIPATSTQPQTQYVLATNQQGQTYLVAQQTQPAPPPPPPTQTLLVTQSPQQPGSGTKTIIILQQQGGGGISTASVAGTQKMLMTTAQGQQVLVTTAPAQPRPPLTSQQQSQQIFINPQRTAPQVGVGAGQMSPSLLSQLNQIPATIKLHQPQSATPPSTHQRLAKTSALPIPQLQQHQSIIQQHLISGPSEKRQVLLGGGRTIEIKETLITQTPTTPLQQSQLNSQTIITTQPTTGGVVLQQQQQHIRSVLEQQQQHHPSIIQQKISLPATTVNSPSTQAVVVQQSSTLATTHSESAKPTLMAGNKPTITPTTAVAKKQPAPALVPPNKPPQQSTTAPPDIPKIIAPETKSLEQQHVTTAITSVAAHSVTPPIGSNSICSSSSTIVTSNSTTTTATSNSSTTTGTPIVSTSSSTTAVSPALPIDVNWLFICDWRNCPRRKFKSLNELQHHMWRVHCPDHIDAAAEIYCQWGVGPNFCDSIPRKRYSLMTHLFDRHLTPEGLRASAQRRIATGIYNVAPAQPVVTIVRNVEARAGTTSPSGRLQVGGSEASSLPGVNSSALQAIKRHTMDYINPKELMDENEGPVTKSIRLTAALILRNLVNFTSTAKRNLRGYEPHLANVALNNVEASGTISHILYELSQ</sequence>
<organism evidence="8 9">
    <name type="scientific">Drosophila lebanonensis</name>
    <name type="common">Fruit fly</name>
    <name type="synonym">Scaptodrosophila lebanonensis</name>
    <dbReference type="NCBI Taxonomy" id="7225"/>
    <lineage>
        <taxon>Eukaryota</taxon>
        <taxon>Metazoa</taxon>
        <taxon>Ecdysozoa</taxon>
        <taxon>Arthropoda</taxon>
        <taxon>Hexapoda</taxon>
        <taxon>Insecta</taxon>
        <taxon>Pterygota</taxon>
        <taxon>Neoptera</taxon>
        <taxon>Endopterygota</taxon>
        <taxon>Diptera</taxon>
        <taxon>Brachycera</taxon>
        <taxon>Muscomorpha</taxon>
        <taxon>Ephydroidea</taxon>
        <taxon>Drosophilidae</taxon>
        <taxon>Scaptodrosophila</taxon>
    </lineage>
</organism>
<keyword evidence="2" id="KW-0805">Transcription regulation</keyword>
<evidence type="ECO:0000256" key="3">
    <source>
        <dbReference type="ARBA" id="ARBA00023163"/>
    </source>
</evidence>
<feature type="region of interest" description="Disordered" evidence="5">
    <location>
        <begin position="791"/>
        <end position="831"/>
    </location>
</feature>
<feature type="region of interest" description="Disordered" evidence="5">
    <location>
        <begin position="1416"/>
        <end position="1444"/>
    </location>
</feature>
<dbReference type="SMART" id="SM00501">
    <property type="entry name" value="BRIGHT"/>
    <property type="match status" value="1"/>
</dbReference>
<feature type="compositionally biased region" description="Polar residues" evidence="5">
    <location>
        <begin position="15"/>
        <end position="41"/>
    </location>
</feature>
<dbReference type="Gene3D" id="1.10.150.60">
    <property type="entry name" value="ARID DNA-binding domain"/>
    <property type="match status" value="1"/>
</dbReference>
<dbReference type="PANTHER" id="PTHR22970">
    <property type="entry name" value="AT-RICH INTERACTIVE DOMAIN-CONTAINING PROTEIN 2"/>
    <property type="match status" value="1"/>
</dbReference>
<feature type="domain" description="ARID" evidence="6">
    <location>
        <begin position="55"/>
        <end position="148"/>
    </location>
</feature>
<dbReference type="GO" id="GO:0003677">
    <property type="term" value="F:DNA binding"/>
    <property type="evidence" value="ECO:0007669"/>
    <property type="project" value="InterPro"/>
</dbReference>
<feature type="region of interest" description="Disordered" evidence="5">
    <location>
        <begin position="1017"/>
        <end position="1042"/>
    </location>
</feature>
<dbReference type="SUPFAM" id="SSF48371">
    <property type="entry name" value="ARM repeat"/>
    <property type="match status" value="1"/>
</dbReference>
<evidence type="ECO:0000256" key="4">
    <source>
        <dbReference type="ARBA" id="ARBA00023242"/>
    </source>
</evidence>
<dbReference type="GO" id="GO:0006325">
    <property type="term" value="P:chromatin organization"/>
    <property type="evidence" value="ECO:0007669"/>
    <property type="project" value="UniProtKB-KW"/>
</dbReference>
<keyword evidence="4" id="KW-0539">Nucleus</keyword>
<evidence type="ECO:0000259" key="7">
    <source>
        <dbReference type="PROSITE" id="PS51526"/>
    </source>
</evidence>
<dbReference type="Pfam" id="PF01388">
    <property type="entry name" value="ARID"/>
    <property type="match status" value="1"/>
</dbReference>
<evidence type="ECO:0000313" key="9">
    <source>
        <dbReference type="RefSeq" id="XP_030375081.1"/>
    </source>
</evidence>
<proteinExistence type="predicted"/>
<dbReference type="CTD" id="35560"/>
<dbReference type="PANTHER" id="PTHR22970:SF14">
    <property type="entry name" value="AT-RICH INTERACTIVE DOMAIN-CONTAINING PROTEIN 2"/>
    <property type="match status" value="1"/>
</dbReference>
<evidence type="ECO:0000259" key="6">
    <source>
        <dbReference type="PROSITE" id="PS51011"/>
    </source>
</evidence>
<dbReference type="RefSeq" id="XP_030375081.1">
    <property type="nucleotide sequence ID" value="XM_030519221.1"/>
</dbReference>
<dbReference type="SUPFAM" id="SSF46774">
    <property type="entry name" value="ARID-like"/>
    <property type="match status" value="1"/>
</dbReference>
<dbReference type="InterPro" id="IPR036388">
    <property type="entry name" value="WH-like_DNA-bd_sf"/>
</dbReference>
<dbReference type="InterPro" id="IPR036431">
    <property type="entry name" value="ARID_dom_sf"/>
</dbReference>
<dbReference type="InterPro" id="IPR001606">
    <property type="entry name" value="ARID_dom"/>
</dbReference>
<dbReference type="Pfam" id="PF02257">
    <property type="entry name" value="RFX_DNA_binding"/>
    <property type="match status" value="1"/>
</dbReference>
<dbReference type="PROSITE" id="PS51526">
    <property type="entry name" value="RFX_DBD"/>
    <property type="match status" value="1"/>
</dbReference>
<dbReference type="InterPro" id="IPR003150">
    <property type="entry name" value="DNA-bd_RFX"/>
</dbReference>
<name>A0A6J2TE80_DROLE</name>
<feature type="compositionally biased region" description="Low complexity" evidence="5">
    <location>
        <begin position="1142"/>
        <end position="1151"/>
    </location>
</feature>